<evidence type="ECO:0000313" key="1">
    <source>
        <dbReference type="EMBL" id="MBG0568474.1"/>
    </source>
</evidence>
<dbReference type="Proteomes" id="UP000598146">
    <property type="component" value="Unassembled WGS sequence"/>
</dbReference>
<accession>A0A931CH09</accession>
<proteinExistence type="predicted"/>
<gene>
    <name evidence="1" type="ORF">I4J89_44340</name>
</gene>
<sequence>MSSDFAFWAGAAGEPGEIFDALAEGDTTALEPSDAVRRFREVLIERWPDIVDVLEPSPYDLDEQPEDIAKYVLLTLPVRFLDHLPDILAIAEEHGLSGYSGVADAPIGAAGGRPSTST</sequence>
<protein>
    <submittedName>
        <fullName evidence="1">Uncharacterized protein</fullName>
    </submittedName>
</protein>
<comment type="caution">
    <text evidence="1">The sequence shown here is derived from an EMBL/GenBank/DDBJ whole genome shotgun (WGS) entry which is preliminary data.</text>
</comment>
<dbReference type="RefSeq" id="WP_196420247.1">
    <property type="nucleotide sequence ID" value="NZ_JADQTO010000039.1"/>
</dbReference>
<dbReference type="AlphaFoldDB" id="A0A931CH09"/>
<name>A0A931CH09_9ACTN</name>
<keyword evidence="2" id="KW-1185">Reference proteome</keyword>
<evidence type="ECO:0000313" key="2">
    <source>
        <dbReference type="Proteomes" id="UP000598146"/>
    </source>
</evidence>
<dbReference type="EMBL" id="JADQTO010000039">
    <property type="protein sequence ID" value="MBG0568474.1"/>
    <property type="molecule type" value="Genomic_DNA"/>
</dbReference>
<organism evidence="1 2">
    <name type="scientific">Actinoplanes aureus</name>
    <dbReference type="NCBI Taxonomy" id="2792083"/>
    <lineage>
        <taxon>Bacteria</taxon>
        <taxon>Bacillati</taxon>
        <taxon>Actinomycetota</taxon>
        <taxon>Actinomycetes</taxon>
        <taxon>Micromonosporales</taxon>
        <taxon>Micromonosporaceae</taxon>
        <taxon>Actinoplanes</taxon>
    </lineage>
</organism>
<reference evidence="1" key="1">
    <citation type="submission" date="2020-11" db="EMBL/GenBank/DDBJ databases">
        <title>Isolation and identification of active actinomycetes.</title>
        <authorList>
            <person name="Sun X."/>
        </authorList>
    </citation>
    <scope>NUCLEOTIDE SEQUENCE</scope>
    <source>
        <strain evidence="1">NEAU-A11</strain>
    </source>
</reference>